<feature type="region of interest" description="Disordered" evidence="6">
    <location>
        <begin position="57"/>
        <end position="128"/>
    </location>
</feature>
<feature type="compositionally biased region" description="Polar residues" evidence="6">
    <location>
        <begin position="115"/>
        <end position="128"/>
    </location>
</feature>
<reference evidence="8" key="1">
    <citation type="journal article" date="2020" name="Stud. Mycol.">
        <title>101 Dothideomycetes genomes: a test case for predicting lifestyles and emergence of pathogens.</title>
        <authorList>
            <person name="Haridas S."/>
            <person name="Albert R."/>
            <person name="Binder M."/>
            <person name="Bloem J."/>
            <person name="Labutti K."/>
            <person name="Salamov A."/>
            <person name="Andreopoulos B."/>
            <person name="Baker S."/>
            <person name="Barry K."/>
            <person name="Bills G."/>
            <person name="Bluhm B."/>
            <person name="Cannon C."/>
            <person name="Castanera R."/>
            <person name="Culley D."/>
            <person name="Daum C."/>
            <person name="Ezra D."/>
            <person name="Gonzalez J."/>
            <person name="Henrissat B."/>
            <person name="Kuo A."/>
            <person name="Liang C."/>
            <person name="Lipzen A."/>
            <person name="Lutzoni F."/>
            <person name="Magnuson J."/>
            <person name="Mondo S."/>
            <person name="Nolan M."/>
            <person name="Ohm R."/>
            <person name="Pangilinan J."/>
            <person name="Park H.-J."/>
            <person name="Ramirez L."/>
            <person name="Alfaro M."/>
            <person name="Sun H."/>
            <person name="Tritt A."/>
            <person name="Yoshinaga Y."/>
            <person name="Zwiers L.-H."/>
            <person name="Turgeon B."/>
            <person name="Goodwin S."/>
            <person name="Spatafora J."/>
            <person name="Crous P."/>
            <person name="Grigoriev I."/>
        </authorList>
    </citation>
    <scope>NUCLEOTIDE SEQUENCE</scope>
    <source>
        <strain evidence="8">CBS 207.26</strain>
    </source>
</reference>
<dbReference type="PROSITE" id="PS00463">
    <property type="entry name" value="ZN2_CY6_FUNGAL_1"/>
    <property type="match status" value="1"/>
</dbReference>
<dbReference type="PANTHER" id="PTHR47338">
    <property type="entry name" value="ZN(II)2CYS6 TRANSCRIPTION FACTOR (EUROFUNG)-RELATED"/>
    <property type="match status" value="1"/>
</dbReference>
<dbReference type="SMART" id="SM00066">
    <property type="entry name" value="GAL4"/>
    <property type="match status" value="1"/>
</dbReference>
<evidence type="ECO:0000256" key="4">
    <source>
        <dbReference type="ARBA" id="ARBA00023163"/>
    </source>
</evidence>
<keyword evidence="3" id="KW-0805">Transcription regulation</keyword>
<dbReference type="InterPro" id="IPR036864">
    <property type="entry name" value="Zn2-C6_fun-type_DNA-bd_sf"/>
</dbReference>
<keyword evidence="2" id="KW-0479">Metal-binding</keyword>
<dbReference type="Proteomes" id="UP000800200">
    <property type="component" value="Unassembled WGS sequence"/>
</dbReference>
<dbReference type="GO" id="GO:0000981">
    <property type="term" value="F:DNA-binding transcription factor activity, RNA polymerase II-specific"/>
    <property type="evidence" value="ECO:0007669"/>
    <property type="project" value="InterPro"/>
</dbReference>
<proteinExistence type="predicted"/>
<accession>A0A6A6DQQ8</accession>
<dbReference type="EMBL" id="ML994653">
    <property type="protein sequence ID" value="KAF2181315.1"/>
    <property type="molecule type" value="Genomic_DNA"/>
</dbReference>
<organism evidence="8 9">
    <name type="scientific">Zopfia rhizophila CBS 207.26</name>
    <dbReference type="NCBI Taxonomy" id="1314779"/>
    <lineage>
        <taxon>Eukaryota</taxon>
        <taxon>Fungi</taxon>
        <taxon>Dikarya</taxon>
        <taxon>Ascomycota</taxon>
        <taxon>Pezizomycotina</taxon>
        <taxon>Dothideomycetes</taxon>
        <taxon>Dothideomycetes incertae sedis</taxon>
        <taxon>Zopfiaceae</taxon>
        <taxon>Zopfia</taxon>
    </lineage>
</organism>
<dbReference type="GO" id="GO:0005634">
    <property type="term" value="C:nucleus"/>
    <property type="evidence" value="ECO:0007669"/>
    <property type="project" value="UniProtKB-SubCell"/>
</dbReference>
<protein>
    <recommendedName>
        <fullName evidence="7">Zn(2)-C6 fungal-type domain-containing protein</fullName>
    </recommendedName>
</protein>
<sequence>LKLGRKYKRLPIACTRCRKRKIKCSGDKPRCENCSKRGYFCDYKNVMRRSKKEDTGLMEEAFSGEPDKWMASPYASGARDTDNSGLPTKGTESLPSKEHLNGITLSLDPLDSDQRYSQSPHSATYSNLHPNKFYQQQPGFTVSLDFSAPANAVRNGCHVSLL</sequence>
<dbReference type="CDD" id="cd00067">
    <property type="entry name" value="GAL4"/>
    <property type="match status" value="1"/>
</dbReference>
<dbReference type="PRINTS" id="PR00755">
    <property type="entry name" value="AFLATOXINBRP"/>
</dbReference>
<evidence type="ECO:0000256" key="1">
    <source>
        <dbReference type="ARBA" id="ARBA00004123"/>
    </source>
</evidence>
<evidence type="ECO:0000259" key="7">
    <source>
        <dbReference type="PROSITE" id="PS50048"/>
    </source>
</evidence>
<keyword evidence="4" id="KW-0804">Transcription</keyword>
<evidence type="ECO:0000313" key="8">
    <source>
        <dbReference type="EMBL" id="KAF2181315.1"/>
    </source>
</evidence>
<evidence type="ECO:0000256" key="5">
    <source>
        <dbReference type="ARBA" id="ARBA00023242"/>
    </source>
</evidence>
<dbReference type="InterPro" id="IPR001138">
    <property type="entry name" value="Zn2Cys6_DnaBD"/>
</dbReference>
<dbReference type="PANTHER" id="PTHR47338:SF5">
    <property type="entry name" value="ZN(II)2CYS6 TRANSCRIPTION FACTOR (EUROFUNG)"/>
    <property type="match status" value="1"/>
</dbReference>
<name>A0A6A6DQQ8_9PEZI</name>
<dbReference type="OrthoDB" id="3946596at2759"/>
<dbReference type="SUPFAM" id="SSF57701">
    <property type="entry name" value="Zn2/Cys6 DNA-binding domain"/>
    <property type="match status" value="1"/>
</dbReference>
<evidence type="ECO:0000256" key="6">
    <source>
        <dbReference type="SAM" id="MobiDB-lite"/>
    </source>
</evidence>
<feature type="compositionally biased region" description="Polar residues" evidence="6">
    <location>
        <begin position="83"/>
        <end position="94"/>
    </location>
</feature>
<evidence type="ECO:0000256" key="3">
    <source>
        <dbReference type="ARBA" id="ARBA00023015"/>
    </source>
</evidence>
<keyword evidence="5" id="KW-0539">Nucleus</keyword>
<keyword evidence="9" id="KW-1185">Reference proteome</keyword>
<dbReference type="AlphaFoldDB" id="A0A6A6DQQ8"/>
<dbReference type="InterPro" id="IPR050815">
    <property type="entry name" value="TF_fung"/>
</dbReference>
<feature type="domain" description="Zn(2)-C6 fungal-type" evidence="7">
    <location>
        <begin position="13"/>
        <end position="43"/>
    </location>
</feature>
<dbReference type="Pfam" id="PF00172">
    <property type="entry name" value="Zn_clus"/>
    <property type="match status" value="1"/>
</dbReference>
<comment type="subcellular location">
    <subcellularLocation>
        <location evidence="1">Nucleus</location>
    </subcellularLocation>
</comment>
<evidence type="ECO:0000313" key="9">
    <source>
        <dbReference type="Proteomes" id="UP000800200"/>
    </source>
</evidence>
<feature type="non-terminal residue" evidence="8">
    <location>
        <position position="1"/>
    </location>
</feature>
<evidence type="ECO:0000256" key="2">
    <source>
        <dbReference type="ARBA" id="ARBA00022723"/>
    </source>
</evidence>
<dbReference type="PROSITE" id="PS50048">
    <property type="entry name" value="ZN2_CY6_FUNGAL_2"/>
    <property type="match status" value="1"/>
</dbReference>
<dbReference type="Gene3D" id="4.10.240.10">
    <property type="entry name" value="Zn(2)-C6 fungal-type DNA-binding domain"/>
    <property type="match status" value="1"/>
</dbReference>
<dbReference type="GO" id="GO:0008270">
    <property type="term" value="F:zinc ion binding"/>
    <property type="evidence" value="ECO:0007669"/>
    <property type="project" value="InterPro"/>
</dbReference>
<gene>
    <name evidence="8" type="ORF">K469DRAFT_792393</name>
</gene>